<sequence>MTSAPLDQALVDQALVDQALVEEASKKSGLVWARGTVPAERDRPERDRPERDRPERDRPERDRPGQALWHVWHDGAVCVVGDGPGEQPLPDLVDGRGALVTVRSKDKGGRLVTWPAKVVELAPESPEWEAAVAELKGKRLNAPDAETMPRRWARECRVLRLEPAGAAAELPADSGAAPPVPTPAVTRRPVPEALPRLLWKRKRRR</sequence>
<feature type="region of interest" description="Disordered" evidence="1">
    <location>
        <begin position="31"/>
        <end position="67"/>
    </location>
</feature>
<dbReference type="Proteomes" id="UP000619244">
    <property type="component" value="Unassembled WGS sequence"/>
</dbReference>
<reference evidence="2" key="1">
    <citation type="journal article" date="2014" name="Int. J. Syst. Evol. Microbiol.">
        <title>Complete genome sequence of Corynebacterium casei LMG S-19264T (=DSM 44701T), isolated from a smear-ripened cheese.</title>
        <authorList>
            <consortium name="US DOE Joint Genome Institute (JGI-PGF)"/>
            <person name="Walter F."/>
            <person name="Albersmeier A."/>
            <person name="Kalinowski J."/>
            <person name="Ruckert C."/>
        </authorList>
    </citation>
    <scope>NUCLEOTIDE SEQUENCE</scope>
    <source>
        <strain evidence="2">JCM 4790</strain>
    </source>
</reference>
<organism evidence="2 3">
    <name type="scientific">Streptomyces minutiscleroticus</name>
    <dbReference type="NCBI Taxonomy" id="68238"/>
    <lineage>
        <taxon>Bacteria</taxon>
        <taxon>Bacillati</taxon>
        <taxon>Actinomycetota</taxon>
        <taxon>Actinomycetes</taxon>
        <taxon>Kitasatosporales</taxon>
        <taxon>Streptomycetaceae</taxon>
        <taxon>Streptomyces</taxon>
    </lineage>
</organism>
<comment type="caution">
    <text evidence="2">The sequence shown here is derived from an EMBL/GenBank/DDBJ whole genome shotgun (WGS) entry which is preliminary data.</text>
</comment>
<evidence type="ECO:0000256" key="1">
    <source>
        <dbReference type="SAM" id="MobiDB-lite"/>
    </source>
</evidence>
<feature type="compositionally biased region" description="Basic and acidic residues" evidence="1">
    <location>
        <begin position="39"/>
        <end position="64"/>
    </location>
</feature>
<reference evidence="2" key="2">
    <citation type="submission" date="2020-09" db="EMBL/GenBank/DDBJ databases">
        <authorList>
            <person name="Sun Q."/>
            <person name="Ohkuma M."/>
        </authorList>
    </citation>
    <scope>NUCLEOTIDE SEQUENCE</scope>
    <source>
        <strain evidence="2">JCM 4790</strain>
    </source>
</reference>
<feature type="region of interest" description="Disordered" evidence="1">
    <location>
        <begin position="167"/>
        <end position="205"/>
    </location>
</feature>
<feature type="compositionally biased region" description="Low complexity" evidence="1">
    <location>
        <begin position="167"/>
        <end position="188"/>
    </location>
</feature>
<evidence type="ECO:0000313" key="2">
    <source>
        <dbReference type="EMBL" id="GGX56840.1"/>
    </source>
</evidence>
<accession>A0A918KAJ6</accession>
<dbReference type="EMBL" id="BMVU01000002">
    <property type="protein sequence ID" value="GGX56840.1"/>
    <property type="molecule type" value="Genomic_DNA"/>
</dbReference>
<protein>
    <submittedName>
        <fullName evidence="2">Uncharacterized protein</fullName>
    </submittedName>
</protein>
<evidence type="ECO:0000313" key="3">
    <source>
        <dbReference type="Proteomes" id="UP000619244"/>
    </source>
</evidence>
<dbReference type="RefSeq" id="WP_190188791.1">
    <property type="nucleotide sequence ID" value="NZ_BMVU01000002.1"/>
</dbReference>
<name>A0A918KAJ6_9ACTN</name>
<gene>
    <name evidence="2" type="ORF">GCM10010358_08620</name>
</gene>
<keyword evidence="3" id="KW-1185">Reference proteome</keyword>
<dbReference type="AlphaFoldDB" id="A0A918KAJ6"/>
<proteinExistence type="predicted"/>